<dbReference type="InterPro" id="IPR016155">
    <property type="entry name" value="Mopterin_synth/thiamin_S_b"/>
</dbReference>
<gene>
    <name evidence="2" type="ORF">K7432_002417</name>
</gene>
<dbReference type="SUPFAM" id="SSF54285">
    <property type="entry name" value="MoaD/ThiS"/>
    <property type="match status" value="1"/>
</dbReference>
<accession>A0ABR2W7U4</accession>
<dbReference type="EMBL" id="JASJQH010006940">
    <property type="protein sequence ID" value="KAK9722795.1"/>
    <property type="molecule type" value="Genomic_DNA"/>
</dbReference>
<dbReference type="InterPro" id="IPR012675">
    <property type="entry name" value="Beta-grasp_dom_sf"/>
</dbReference>
<evidence type="ECO:0008006" key="4">
    <source>
        <dbReference type="Google" id="ProtNLM"/>
    </source>
</evidence>
<comment type="caution">
    <text evidence="2">The sequence shown here is derived from an EMBL/GenBank/DDBJ whole genome shotgun (WGS) entry which is preliminary data.</text>
</comment>
<dbReference type="CDD" id="cd00754">
    <property type="entry name" value="Ubl_MoaD"/>
    <property type="match status" value="1"/>
</dbReference>
<name>A0ABR2W7U4_9FUNG</name>
<evidence type="ECO:0000313" key="2">
    <source>
        <dbReference type="EMBL" id="KAK9722795.1"/>
    </source>
</evidence>
<dbReference type="Gene3D" id="3.10.20.30">
    <property type="match status" value="1"/>
</dbReference>
<sequence length="87" mass="9543">MSEIKLLYFASAQDATKVPEETLVLTELPSPTIPSLLTWLIEKYPELEKIFAGNTMFAVNMEYVERNSEVALKGGDEVALIPPVSGG</sequence>
<reference evidence="2 3" key="1">
    <citation type="submission" date="2023-04" db="EMBL/GenBank/DDBJ databases">
        <title>Genome of Basidiobolus ranarum AG-B5.</title>
        <authorList>
            <person name="Stajich J.E."/>
            <person name="Carter-House D."/>
            <person name="Gryganskyi A."/>
        </authorList>
    </citation>
    <scope>NUCLEOTIDE SEQUENCE [LARGE SCALE GENOMIC DNA]</scope>
    <source>
        <strain evidence="2 3">AG-B5</strain>
    </source>
</reference>
<dbReference type="Proteomes" id="UP001479436">
    <property type="component" value="Unassembled WGS sequence"/>
</dbReference>
<evidence type="ECO:0000256" key="1">
    <source>
        <dbReference type="ARBA" id="ARBA00022741"/>
    </source>
</evidence>
<keyword evidence="1" id="KW-0547">Nucleotide-binding</keyword>
<dbReference type="Pfam" id="PF02597">
    <property type="entry name" value="ThiS"/>
    <property type="match status" value="1"/>
</dbReference>
<dbReference type="InterPro" id="IPR044672">
    <property type="entry name" value="MOCS2A"/>
</dbReference>
<organism evidence="2 3">
    <name type="scientific">Basidiobolus ranarum</name>
    <dbReference type="NCBI Taxonomy" id="34480"/>
    <lineage>
        <taxon>Eukaryota</taxon>
        <taxon>Fungi</taxon>
        <taxon>Fungi incertae sedis</taxon>
        <taxon>Zoopagomycota</taxon>
        <taxon>Entomophthoromycotina</taxon>
        <taxon>Basidiobolomycetes</taxon>
        <taxon>Basidiobolales</taxon>
        <taxon>Basidiobolaceae</taxon>
        <taxon>Basidiobolus</taxon>
    </lineage>
</organism>
<dbReference type="NCBIfam" id="TIGR01687">
    <property type="entry name" value="moaD_arch"/>
    <property type="match status" value="1"/>
</dbReference>
<dbReference type="PANTHER" id="PTHR33359">
    <property type="entry name" value="MOLYBDOPTERIN SYNTHASE SULFUR CARRIER SUBUNIT"/>
    <property type="match status" value="1"/>
</dbReference>
<dbReference type="PANTHER" id="PTHR33359:SF1">
    <property type="entry name" value="MOLYBDOPTERIN SYNTHASE SULFUR CARRIER SUBUNIT"/>
    <property type="match status" value="1"/>
</dbReference>
<proteinExistence type="predicted"/>
<protein>
    <recommendedName>
        <fullName evidence="4">Molybdopterin synthase sulfur carrier subunit</fullName>
    </recommendedName>
</protein>
<dbReference type="InterPro" id="IPR003749">
    <property type="entry name" value="ThiS/MoaD-like"/>
</dbReference>
<evidence type="ECO:0000313" key="3">
    <source>
        <dbReference type="Proteomes" id="UP001479436"/>
    </source>
</evidence>
<dbReference type="InterPro" id="IPR010038">
    <property type="entry name" value="MoaD_arc-typ"/>
</dbReference>
<keyword evidence="3" id="KW-1185">Reference proteome</keyword>